<dbReference type="Proteomes" id="UP001328107">
    <property type="component" value="Unassembled WGS sequence"/>
</dbReference>
<dbReference type="InterPro" id="IPR035979">
    <property type="entry name" value="RBD_domain_sf"/>
</dbReference>
<evidence type="ECO:0000259" key="4">
    <source>
        <dbReference type="SMART" id="SM01218"/>
    </source>
</evidence>
<protein>
    <submittedName>
        <fullName evidence="5">Uncharacterized protein</fullName>
    </submittedName>
</protein>
<feature type="region of interest" description="Disordered" evidence="2">
    <location>
        <begin position="200"/>
        <end position="285"/>
    </location>
</feature>
<comment type="caution">
    <text evidence="5">The sequence shown here is derived from an EMBL/GenBank/DDBJ whole genome shotgun (WGS) entry which is preliminary data.</text>
</comment>
<dbReference type="EMBL" id="BTRK01000006">
    <property type="protein sequence ID" value="GMR63012.1"/>
    <property type="molecule type" value="Genomic_DNA"/>
</dbReference>
<dbReference type="GO" id="GO:0003729">
    <property type="term" value="F:mRNA binding"/>
    <property type="evidence" value="ECO:0007669"/>
    <property type="project" value="TreeGrafter"/>
</dbReference>
<feature type="domain" description="Chromatin target of PRMT1 protein C-terminal" evidence="4">
    <location>
        <begin position="213"/>
        <end position="284"/>
    </location>
</feature>
<dbReference type="InterPro" id="IPR012677">
    <property type="entry name" value="Nucleotide-bd_a/b_plait_sf"/>
</dbReference>
<dbReference type="Gene3D" id="3.30.70.330">
    <property type="match status" value="1"/>
</dbReference>
<feature type="compositionally biased region" description="Gly residues" evidence="2">
    <location>
        <begin position="43"/>
        <end position="61"/>
    </location>
</feature>
<name>A0AAN5IE44_9BILA</name>
<dbReference type="InterPro" id="IPR051229">
    <property type="entry name" value="ALYREF_mRNA_export"/>
</dbReference>
<evidence type="ECO:0000256" key="2">
    <source>
        <dbReference type="SAM" id="MobiDB-lite"/>
    </source>
</evidence>
<feature type="region of interest" description="Disordered" evidence="2">
    <location>
        <begin position="27"/>
        <end position="96"/>
    </location>
</feature>
<dbReference type="PANTHER" id="PTHR19965:SF82">
    <property type="entry name" value="THO COMPLEX SUBUNIT 4"/>
    <property type="match status" value="1"/>
</dbReference>
<dbReference type="PANTHER" id="PTHR19965">
    <property type="entry name" value="RNA AND EXPORT FACTOR BINDING PROTEIN"/>
    <property type="match status" value="1"/>
</dbReference>
<dbReference type="AlphaFoldDB" id="A0AAN5IE44"/>
<dbReference type="GO" id="GO:0006406">
    <property type="term" value="P:mRNA export from nucleus"/>
    <property type="evidence" value="ECO:0007669"/>
    <property type="project" value="TreeGrafter"/>
</dbReference>
<feature type="domain" description="RRM" evidence="3">
    <location>
        <begin position="108"/>
        <end position="178"/>
    </location>
</feature>
<keyword evidence="6" id="KW-1185">Reference proteome</keyword>
<reference evidence="6" key="1">
    <citation type="submission" date="2022-10" db="EMBL/GenBank/DDBJ databases">
        <title>Genome assembly of Pristionchus species.</title>
        <authorList>
            <person name="Yoshida K."/>
            <person name="Sommer R.J."/>
        </authorList>
    </citation>
    <scope>NUCLEOTIDE SEQUENCE [LARGE SCALE GENOMIC DNA]</scope>
    <source>
        <strain evidence="6">RS5460</strain>
    </source>
</reference>
<evidence type="ECO:0000259" key="3">
    <source>
        <dbReference type="SMART" id="SM00360"/>
    </source>
</evidence>
<accession>A0AAN5IE44</accession>
<proteinExistence type="predicted"/>
<keyword evidence="1" id="KW-0694">RNA-binding</keyword>
<sequence length="285" mass="29164">RLISQLISMSGINLSLDEIIAKTRAAKKGRGSDSTFKSDGIKRVGGGGGARRNGGGGGSRTGGSFTKSVPGGKWRHDKFAENESGGRGGSSPRGGVLATAVNANKKVRVNLSNLAPSVTTADLEELFAPYEVDSAACHFDETGTPLGTGDVVLKRSQAMKALNDFKGVSVDGNRLVLAIVDAGVGGGSIFDRLQISKVSGGGIQKRSRDAPTGRRTGGGGRGGDRPRSAGGAGGRHPLDRTDDGEAAPRGGRGGARGGRGGRGKITEEDLDAELNAYMKKPAMEH</sequence>
<dbReference type="SMART" id="SM00360">
    <property type="entry name" value="RRM"/>
    <property type="match status" value="1"/>
</dbReference>
<dbReference type="Pfam" id="PF13865">
    <property type="entry name" value="FoP_duplication"/>
    <property type="match status" value="1"/>
</dbReference>
<gene>
    <name evidence="5" type="ORF">PMAYCL1PPCAC_33207</name>
</gene>
<evidence type="ECO:0000313" key="5">
    <source>
        <dbReference type="EMBL" id="GMR63012.1"/>
    </source>
</evidence>
<evidence type="ECO:0000256" key="1">
    <source>
        <dbReference type="ARBA" id="ARBA00022884"/>
    </source>
</evidence>
<dbReference type="SUPFAM" id="SSF54928">
    <property type="entry name" value="RNA-binding domain, RBD"/>
    <property type="match status" value="1"/>
</dbReference>
<organism evidence="5 6">
    <name type="scientific">Pristionchus mayeri</name>
    <dbReference type="NCBI Taxonomy" id="1317129"/>
    <lineage>
        <taxon>Eukaryota</taxon>
        <taxon>Metazoa</taxon>
        <taxon>Ecdysozoa</taxon>
        <taxon>Nematoda</taxon>
        <taxon>Chromadorea</taxon>
        <taxon>Rhabditida</taxon>
        <taxon>Rhabditina</taxon>
        <taxon>Diplogasteromorpha</taxon>
        <taxon>Diplogasteroidea</taxon>
        <taxon>Neodiplogasteridae</taxon>
        <taxon>Pristionchus</taxon>
    </lineage>
</organism>
<dbReference type="InterPro" id="IPR000504">
    <property type="entry name" value="RRM_dom"/>
</dbReference>
<feature type="non-terminal residue" evidence="5">
    <location>
        <position position="1"/>
    </location>
</feature>
<feature type="compositionally biased region" description="Gly residues" evidence="2">
    <location>
        <begin position="250"/>
        <end position="260"/>
    </location>
</feature>
<dbReference type="SMART" id="SM01218">
    <property type="entry name" value="FoP_duplication"/>
    <property type="match status" value="1"/>
</dbReference>
<dbReference type="InterPro" id="IPR025715">
    <property type="entry name" value="FoP_C"/>
</dbReference>
<dbReference type="GO" id="GO:0005634">
    <property type="term" value="C:nucleus"/>
    <property type="evidence" value="ECO:0007669"/>
    <property type="project" value="TreeGrafter"/>
</dbReference>
<evidence type="ECO:0000313" key="6">
    <source>
        <dbReference type="Proteomes" id="UP001328107"/>
    </source>
</evidence>